<dbReference type="RefSeq" id="WP_188082759.1">
    <property type="nucleotide sequence ID" value="NZ_JACIEU010000011.1"/>
</dbReference>
<keyword evidence="2" id="KW-1185">Reference proteome</keyword>
<protein>
    <submittedName>
        <fullName evidence="1">Uncharacterized protein</fullName>
    </submittedName>
</protein>
<evidence type="ECO:0000313" key="2">
    <source>
        <dbReference type="Proteomes" id="UP000590524"/>
    </source>
</evidence>
<dbReference type="Proteomes" id="UP000590524">
    <property type="component" value="Unassembled WGS sequence"/>
</dbReference>
<evidence type="ECO:0000313" key="1">
    <source>
        <dbReference type="EMBL" id="MBB4149117.1"/>
    </source>
</evidence>
<organism evidence="1 2">
    <name type="scientific">Sphingobium scionense</name>
    <dbReference type="NCBI Taxonomy" id="1404341"/>
    <lineage>
        <taxon>Bacteria</taxon>
        <taxon>Pseudomonadati</taxon>
        <taxon>Pseudomonadota</taxon>
        <taxon>Alphaproteobacteria</taxon>
        <taxon>Sphingomonadales</taxon>
        <taxon>Sphingomonadaceae</taxon>
        <taxon>Sphingobium</taxon>
    </lineage>
</organism>
<reference evidence="1 2" key="1">
    <citation type="submission" date="2020-08" db="EMBL/GenBank/DDBJ databases">
        <title>Genomic Encyclopedia of Type Strains, Phase IV (KMG-IV): sequencing the most valuable type-strain genomes for metagenomic binning, comparative biology and taxonomic classification.</title>
        <authorList>
            <person name="Goeker M."/>
        </authorList>
    </citation>
    <scope>NUCLEOTIDE SEQUENCE [LARGE SCALE GENOMIC DNA]</scope>
    <source>
        <strain evidence="1 2">DSM 19371</strain>
    </source>
</reference>
<proteinExistence type="predicted"/>
<accession>A0A7W6LS26</accession>
<dbReference type="AlphaFoldDB" id="A0A7W6LS26"/>
<gene>
    <name evidence="1" type="ORF">GGQ90_002906</name>
</gene>
<sequence>MNGQDLAQLHRLAQGEGEMRVGKKLMRALLGHVARSQSGHPACPTAQRIAGSACA</sequence>
<name>A0A7W6LS26_9SPHN</name>
<dbReference type="EMBL" id="JACIEU010000011">
    <property type="protein sequence ID" value="MBB4149117.1"/>
    <property type="molecule type" value="Genomic_DNA"/>
</dbReference>
<comment type="caution">
    <text evidence="1">The sequence shown here is derived from an EMBL/GenBank/DDBJ whole genome shotgun (WGS) entry which is preliminary data.</text>
</comment>